<dbReference type="KEGG" id="pdw:BV82_3089"/>
<reference evidence="2 3" key="1">
    <citation type="journal article" date="2014" name="Genome Announc.">
        <title>Genome Sequence of Pseudomonas sp. Strain P482, a Tomato Rhizosphere Isolate with Broad-Spectrum Antimicrobial Activity.</title>
        <authorList>
            <person name="Krzyzanowska D.M."/>
            <person name="Ossowicki A."/>
            <person name="Jafra S."/>
        </authorList>
    </citation>
    <scope>NUCLEOTIDE SEQUENCE [LARGE SCALE GENOMIC DNA]</scope>
    <source>
        <strain evidence="2 3">P482</strain>
    </source>
</reference>
<keyword evidence="3" id="KW-1185">Reference proteome</keyword>
<evidence type="ECO:0000256" key="1">
    <source>
        <dbReference type="SAM" id="Coils"/>
    </source>
</evidence>
<sequence>MPIDKERLQPLLWAVVGAWGAGDQDLQVHTDALDEFLGESTVEEVALELLAELELLEAENEALRKDAQRWRFVRSPIGTGSSLAIWQEGRMPLFSAIADAVVDEAMAKEASHG</sequence>
<reference evidence="2 3" key="2">
    <citation type="journal article" date="2016" name="Front. Microbiol.">
        <title>When Genome-Based Approach Meets the 'Old but Good': Revealing Genes Involved in the Antibacterial Activity of Pseudomonas sp. P482 against Soft Rot Pathogens.</title>
        <authorList>
            <person name="Krzyzanowska D.M."/>
            <person name="Ossowicki A."/>
            <person name="Rajewska M."/>
            <person name="Maciag T."/>
            <person name="Jablonska M."/>
            <person name="Obuchowski M."/>
            <person name="Heeb S."/>
            <person name="Jafra S."/>
        </authorList>
    </citation>
    <scope>NUCLEOTIDE SEQUENCE [LARGE SCALE GENOMIC DNA]</scope>
    <source>
        <strain evidence="2 3">P482</strain>
    </source>
</reference>
<dbReference type="RefSeq" id="WP_036995765.1">
    <property type="nucleotide sequence ID" value="NZ_CP071706.1"/>
</dbReference>
<dbReference type="EMBL" id="CP071706">
    <property type="protein sequence ID" value="KDN98929.1"/>
    <property type="molecule type" value="Genomic_DNA"/>
</dbReference>
<organism evidence="2 3">
    <name type="scientific">Pseudomonas donghuensis</name>
    <dbReference type="NCBI Taxonomy" id="1163398"/>
    <lineage>
        <taxon>Bacteria</taxon>
        <taxon>Pseudomonadati</taxon>
        <taxon>Pseudomonadota</taxon>
        <taxon>Gammaproteobacteria</taxon>
        <taxon>Pseudomonadales</taxon>
        <taxon>Pseudomonadaceae</taxon>
        <taxon>Pseudomonas</taxon>
    </lineage>
</organism>
<proteinExistence type="predicted"/>
<evidence type="ECO:0000313" key="3">
    <source>
        <dbReference type="Proteomes" id="UP000027121"/>
    </source>
</evidence>
<accession>A0AAP0SI61</accession>
<name>A0AAP0SI61_9PSED</name>
<evidence type="ECO:0000313" key="2">
    <source>
        <dbReference type="EMBL" id="KDN98929.1"/>
    </source>
</evidence>
<dbReference type="GeneID" id="98283261"/>
<feature type="coiled-coil region" evidence="1">
    <location>
        <begin position="46"/>
        <end position="73"/>
    </location>
</feature>
<protein>
    <submittedName>
        <fullName evidence="2">Uncharacterized protein</fullName>
    </submittedName>
</protein>
<dbReference type="Proteomes" id="UP000027121">
    <property type="component" value="Chromosome"/>
</dbReference>
<gene>
    <name evidence="2" type="ORF">BV82_3089</name>
</gene>
<dbReference type="AlphaFoldDB" id="A0AAP0SI61"/>
<keyword evidence="1" id="KW-0175">Coiled coil</keyword>